<dbReference type="PROSITE" id="PS50887">
    <property type="entry name" value="GGDEF"/>
    <property type="match status" value="1"/>
</dbReference>
<dbReference type="NCBIfam" id="TIGR00254">
    <property type="entry name" value="GGDEF"/>
    <property type="match status" value="1"/>
</dbReference>
<feature type="coiled-coil region" evidence="1">
    <location>
        <begin position="328"/>
        <end position="362"/>
    </location>
</feature>
<keyword evidence="2" id="KW-0472">Membrane</keyword>
<dbReference type="STRING" id="666681.M301_0854"/>
<dbReference type="Proteomes" id="UP000000383">
    <property type="component" value="Chromosome"/>
</dbReference>
<name>D7DPJ4_METV0</name>
<dbReference type="InterPro" id="IPR000700">
    <property type="entry name" value="PAS-assoc_C"/>
</dbReference>
<dbReference type="PANTHER" id="PTHR44757:SF2">
    <property type="entry name" value="BIOFILM ARCHITECTURE MAINTENANCE PROTEIN MBAA"/>
    <property type="match status" value="1"/>
</dbReference>
<organism evidence="7 8">
    <name type="scientific">Methylotenera versatilis (strain 301)</name>
    <dbReference type="NCBI Taxonomy" id="666681"/>
    <lineage>
        <taxon>Bacteria</taxon>
        <taxon>Pseudomonadati</taxon>
        <taxon>Pseudomonadota</taxon>
        <taxon>Betaproteobacteria</taxon>
        <taxon>Nitrosomonadales</taxon>
        <taxon>Methylophilaceae</taxon>
        <taxon>Methylotenera</taxon>
    </lineage>
</organism>
<dbReference type="CDD" id="cd19410">
    <property type="entry name" value="HK9-like_sensor"/>
    <property type="match status" value="1"/>
</dbReference>
<dbReference type="CDD" id="cd00130">
    <property type="entry name" value="PAS"/>
    <property type="match status" value="1"/>
</dbReference>
<dbReference type="Gene3D" id="3.30.70.270">
    <property type="match status" value="1"/>
</dbReference>
<dbReference type="InterPro" id="IPR035965">
    <property type="entry name" value="PAS-like_dom_sf"/>
</dbReference>
<dbReference type="InterPro" id="IPR013656">
    <property type="entry name" value="PAS_4"/>
</dbReference>
<dbReference type="Pfam" id="PF00990">
    <property type="entry name" value="GGDEF"/>
    <property type="match status" value="1"/>
</dbReference>
<dbReference type="SUPFAM" id="SSF55073">
    <property type="entry name" value="Nucleotide cyclase"/>
    <property type="match status" value="1"/>
</dbReference>
<dbReference type="PANTHER" id="PTHR44757">
    <property type="entry name" value="DIGUANYLATE CYCLASE DGCP"/>
    <property type="match status" value="1"/>
</dbReference>
<dbReference type="CDD" id="cd01948">
    <property type="entry name" value="EAL"/>
    <property type="match status" value="1"/>
</dbReference>
<dbReference type="SMART" id="SM00091">
    <property type="entry name" value="PAS"/>
    <property type="match status" value="2"/>
</dbReference>
<feature type="coiled-coil region" evidence="1">
    <location>
        <begin position="132"/>
        <end position="169"/>
    </location>
</feature>
<evidence type="ECO:0000256" key="1">
    <source>
        <dbReference type="SAM" id="Coils"/>
    </source>
</evidence>
<dbReference type="eggNOG" id="COG5001">
    <property type="taxonomic scope" value="Bacteria"/>
</dbReference>
<dbReference type="SUPFAM" id="SSF55785">
    <property type="entry name" value="PYP-like sensor domain (PAS domain)"/>
    <property type="match status" value="2"/>
</dbReference>
<gene>
    <name evidence="7" type="ordered locus">M301_0854</name>
</gene>
<reference evidence="8" key="1">
    <citation type="submission" date="2010-05" db="EMBL/GenBank/DDBJ databases">
        <title>Complete sequence of Methylotenera sp. 301.</title>
        <authorList>
            <person name="Lucas S."/>
            <person name="Copeland A."/>
            <person name="Lapidus A."/>
            <person name="Cheng J.-F."/>
            <person name="Bruce D."/>
            <person name="Goodwin L."/>
            <person name="Pitluck S."/>
            <person name="Clum A."/>
            <person name="Land M."/>
            <person name="Hauser L."/>
            <person name="Kyrpides N."/>
            <person name="Ivanova N."/>
            <person name="Chistoservova L."/>
            <person name="Kalyuzhnaya M."/>
            <person name="Woyke T."/>
        </authorList>
    </citation>
    <scope>NUCLEOTIDE SEQUENCE [LARGE SCALE GENOMIC DNA]</scope>
    <source>
        <strain evidence="8">301</strain>
    </source>
</reference>
<sequence length="908" mass="102820">MFAVACLVVIVLIAITLQLSKNATMAMKMVQHTYEVLSNVEQAKSDTYLIELNTQSYRITGDKKHITDRDKRIQSREESLHLIKQATIDNPRQQLLWHQLREVIDQRLVISSRMILLMKTQGKEAATAYIAATQLQETRDRMYKLLLDMEQEERQLLNLRLVKQEHSRELTLRSGVVVGTALVILLIFSFLLIRRQLKEIYLSRKKLAESENKLSTTLHSIGDGVLATDTEGRITHMNSVSEKLTGWQFSEAKGHPIEDVFNIINESTGQPALIPIAKAITTRKVQNLEDHTILIQRNGNMYPIADSAAPIIDLSGNISGVVLVFRDVTLERQAEKSIQEQNDQLEKKIQERTFELHASEEKLRSVTDNVPALIAYVDASERYIYANQKYLNQFAPEYKSIEGLTVSEVLGNDRYAIAAPNIVQALLGKSVSYDWQPFPNVWQMVSYVPTVDVHGYYVLISDITDRKLAELALHKITHFDALTGLPNETQFTQLLIEAIESSMTLDQSFSLLQINIEKLSEINDALGFGRGDQVLKEFANRLKFVVKDSDCIARLRGDEFAILLKNSSSAETVNLANQLENVLVQPIFISNIPLDISAKIGIAIFPEHGLTTHDLYRHVDLAVRLAKKKGARYFVFDHNQDSDKPHRSALAAELRHAIDHTEFELYLQPKVAFDTGQVCSVEGLIRWNHPERGLIPPYEFITLAEQIGLIKPLTQWVMNTAVQLIHDWERNGFIMPIAINLSARNLHEIDLVERIHHLRTRWSIGTGLLEIEVTESSIMDDAQQALKVLQLIREEGIDLSIDDFGTGYSSLSYLQRLPIQFLKIDQSFVSAMLTSKESLMIVKSTIDLAHDLGKKVVAEGVETQAQWNKLSELDCDIAQGYFIAKPMPVDVFLNWIKDFKLTGTSPQG</sequence>
<dbReference type="InterPro" id="IPR029787">
    <property type="entry name" value="Nucleotide_cyclase"/>
</dbReference>
<dbReference type="eggNOG" id="COG3829">
    <property type="taxonomic scope" value="Bacteria"/>
</dbReference>
<evidence type="ECO:0000313" key="7">
    <source>
        <dbReference type="EMBL" id="ADI29238.1"/>
    </source>
</evidence>
<evidence type="ECO:0000259" key="4">
    <source>
        <dbReference type="PROSITE" id="PS50113"/>
    </source>
</evidence>
<accession>D7DPJ4</accession>
<protein>
    <submittedName>
        <fullName evidence="7">Diguanylate cyclase/phosphodiesterase with PAS/PAC sensor(S)</fullName>
    </submittedName>
</protein>
<keyword evidence="2" id="KW-0812">Transmembrane</keyword>
<dbReference type="SMART" id="SM00267">
    <property type="entry name" value="GGDEF"/>
    <property type="match status" value="1"/>
</dbReference>
<evidence type="ECO:0000313" key="8">
    <source>
        <dbReference type="Proteomes" id="UP000000383"/>
    </source>
</evidence>
<dbReference type="InterPro" id="IPR000014">
    <property type="entry name" value="PAS"/>
</dbReference>
<keyword evidence="2" id="KW-1133">Transmembrane helix</keyword>
<dbReference type="NCBIfam" id="TIGR00229">
    <property type="entry name" value="sensory_box"/>
    <property type="match status" value="1"/>
</dbReference>
<evidence type="ECO:0000259" key="5">
    <source>
        <dbReference type="PROSITE" id="PS50883"/>
    </source>
</evidence>
<dbReference type="Pfam" id="PF05227">
    <property type="entry name" value="CHASE3"/>
    <property type="match status" value="1"/>
</dbReference>
<dbReference type="InterPro" id="IPR035919">
    <property type="entry name" value="EAL_sf"/>
</dbReference>
<dbReference type="SUPFAM" id="SSF141868">
    <property type="entry name" value="EAL domain-like"/>
    <property type="match status" value="1"/>
</dbReference>
<dbReference type="CDD" id="cd01949">
    <property type="entry name" value="GGDEF"/>
    <property type="match status" value="1"/>
</dbReference>
<dbReference type="Pfam" id="PF08448">
    <property type="entry name" value="PAS_4"/>
    <property type="match status" value="2"/>
</dbReference>
<dbReference type="InterPro" id="IPR052155">
    <property type="entry name" value="Biofilm_reg_signaling"/>
</dbReference>
<feature type="domain" description="EAL" evidence="5">
    <location>
        <begin position="647"/>
        <end position="900"/>
    </location>
</feature>
<keyword evidence="1" id="KW-0175">Coiled coil</keyword>
<dbReference type="SMART" id="SM00052">
    <property type="entry name" value="EAL"/>
    <property type="match status" value="1"/>
</dbReference>
<dbReference type="EMBL" id="CP002056">
    <property type="protein sequence ID" value="ADI29238.1"/>
    <property type="molecule type" value="Genomic_DNA"/>
</dbReference>
<keyword evidence="8" id="KW-1185">Reference proteome</keyword>
<evidence type="ECO:0000256" key="2">
    <source>
        <dbReference type="SAM" id="Phobius"/>
    </source>
</evidence>
<dbReference type="InterPro" id="IPR000160">
    <property type="entry name" value="GGDEF_dom"/>
</dbReference>
<proteinExistence type="predicted"/>
<dbReference type="Pfam" id="PF00563">
    <property type="entry name" value="EAL"/>
    <property type="match status" value="1"/>
</dbReference>
<feature type="domain" description="PAS" evidence="3">
    <location>
        <begin position="210"/>
        <end position="267"/>
    </location>
</feature>
<feature type="domain" description="PAC" evidence="4">
    <location>
        <begin position="286"/>
        <end position="340"/>
    </location>
</feature>
<dbReference type="PROSITE" id="PS50883">
    <property type="entry name" value="EAL"/>
    <property type="match status" value="1"/>
</dbReference>
<reference evidence="7 8" key="2">
    <citation type="journal article" date="2011" name="J. Bacteriol.">
        <title>Genomes of three methylotrophs from a single niche uncover genetic and metabolic divergence of Methylophilaceae.</title>
        <authorList>
            <person name="Lapidus A."/>
            <person name="Clum A."/>
            <person name="Labutti K."/>
            <person name="Kaluzhnaya M.G."/>
            <person name="Lim S."/>
            <person name="Beck D.A."/>
            <person name="Glavina Del Rio T."/>
            <person name="Nolan M."/>
            <person name="Mavromatis K."/>
            <person name="Huntemann M."/>
            <person name="Lucas S."/>
            <person name="Lidstrom M.E."/>
            <person name="Ivanova N."/>
            <person name="Chistoserdova L."/>
        </authorList>
    </citation>
    <scope>NUCLEOTIDE SEQUENCE [LARGE SCALE GENOMIC DNA]</scope>
    <source>
        <strain evidence="7 8">301</strain>
    </source>
</reference>
<feature type="domain" description="GGDEF" evidence="6">
    <location>
        <begin position="507"/>
        <end position="639"/>
    </location>
</feature>
<dbReference type="InterPro" id="IPR007891">
    <property type="entry name" value="CHASE3"/>
</dbReference>
<dbReference type="Gene3D" id="3.20.20.450">
    <property type="entry name" value="EAL domain"/>
    <property type="match status" value="1"/>
</dbReference>
<dbReference type="Gene3D" id="3.30.450.20">
    <property type="entry name" value="PAS domain"/>
    <property type="match status" value="2"/>
</dbReference>
<dbReference type="KEGG" id="meh:M301_0854"/>
<evidence type="ECO:0000259" key="3">
    <source>
        <dbReference type="PROSITE" id="PS50112"/>
    </source>
</evidence>
<dbReference type="HOGENOM" id="CLU_000445_70_20_4"/>
<dbReference type="FunFam" id="3.20.20.450:FF:000001">
    <property type="entry name" value="Cyclic di-GMP phosphodiesterase yahA"/>
    <property type="match status" value="1"/>
</dbReference>
<dbReference type="PROSITE" id="PS50113">
    <property type="entry name" value="PAC"/>
    <property type="match status" value="1"/>
</dbReference>
<dbReference type="AlphaFoldDB" id="D7DPJ4"/>
<dbReference type="PROSITE" id="PS50112">
    <property type="entry name" value="PAS"/>
    <property type="match status" value="1"/>
</dbReference>
<dbReference type="InterPro" id="IPR043128">
    <property type="entry name" value="Rev_trsase/Diguanyl_cyclase"/>
</dbReference>
<feature type="transmembrane region" description="Helical" evidence="2">
    <location>
        <begin position="170"/>
        <end position="193"/>
    </location>
</feature>
<evidence type="ECO:0000259" key="6">
    <source>
        <dbReference type="PROSITE" id="PS50887"/>
    </source>
</evidence>
<dbReference type="InterPro" id="IPR001633">
    <property type="entry name" value="EAL_dom"/>
</dbReference>